<feature type="transmembrane region" description="Helical" evidence="1">
    <location>
        <begin position="6"/>
        <end position="22"/>
    </location>
</feature>
<protein>
    <submittedName>
        <fullName evidence="2">Membrane protein CcdC involved in cytochrome C biogenesis</fullName>
    </submittedName>
</protein>
<sequence length="163" mass="18484">MLIIASTIMAVIMGTLVIFVRMKAAQKPTSVKKIILPPFFMSTGALMYIFPQFRLTSMEIIESIVVGLLFSIILIKTSNFEIKENDIYLKRSKAFIYILIALLVVRLVGKVLLSSTIEVGQLSGMFFLLAFAMIVPWRIAMYLQYRKLLNKVRQDSIEANPIS</sequence>
<dbReference type="PANTHER" id="PTHR39164:SF1">
    <property type="entry name" value="PROTEIN CCDC"/>
    <property type="match status" value="1"/>
</dbReference>
<feature type="transmembrane region" description="Helical" evidence="1">
    <location>
        <begin position="125"/>
        <end position="143"/>
    </location>
</feature>
<gene>
    <name evidence="2" type="ORF">J2S13_001056</name>
</gene>
<dbReference type="RefSeq" id="WP_307256644.1">
    <property type="nucleotide sequence ID" value="NZ_JAUSUC010000009.1"/>
</dbReference>
<evidence type="ECO:0000313" key="3">
    <source>
        <dbReference type="Proteomes" id="UP001237207"/>
    </source>
</evidence>
<dbReference type="Proteomes" id="UP001237207">
    <property type="component" value="Unassembled WGS sequence"/>
</dbReference>
<evidence type="ECO:0000256" key="1">
    <source>
        <dbReference type="SAM" id="Phobius"/>
    </source>
</evidence>
<proteinExistence type="predicted"/>
<keyword evidence="3" id="KW-1185">Reference proteome</keyword>
<feature type="transmembrane region" description="Helical" evidence="1">
    <location>
        <begin position="57"/>
        <end position="75"/>
    </location>
</feature>
<feature type="transmembrane region" description="Helical" evidence="1">
    <location>
        <begin position="95"/>
        <end position="113"/>
    </location>
</feature>
<dbReference type="PIRSF" id="PIRSF021441">
    <property type="entry name" value="DUF1453"/>
    <property type="match status" value="1"/>
</dbReference>
<keyword evidence="1" id="KW-1133">Transmembrane helix</keyword>
<dbReference type="InterPro" id="IPR058247">
    <property type="entry name" value="DUF1453"/>
</dbReference>
<accession>A0AAJ1T2E4</accession>
<reference evidence="2" key="1">
    <citation type="submission" date="2023-07" db="EMBL/GenBank/DDBJ databases">
        <title>Genomic Encyclopedia of Type Strains, Phase IV (KMG-IV): sequencing the most valuable type-strain genomes for metagenomic binning, comparative biology and taxonomic classification.</title>
        <authorList>
            <person name="Goeker M."/>
        </authorList>
    </citation>
    <scope>NUCLEOTIDE SEQUENCE</scope>
    <source>
        <strain evidence="2">DSM 23947</strain>
    </source>
</reference>
<comment type="caution">
    <text evidence="2">The sequence shown here is derived from an EMBL/GenBank/DDBJ whole genome shotgun (WGS) entry which is preliminary data.</text>
</comment>
<keyword evidence="1" id="KW-0472">Membrane</keyword>
<dbReference type="Pfam" id="PF07301">
    <property type="entry name" value="DUF1453"/>
    <property type="match status" value="1"/>
</dbReference>
<feature type="transmembrane region" description="Helical" evidence="1">
    <location>
        <begin position="34"/>
        <end position="51"/>
    </location>
</feature>
<dbReference type="EMBL" id="JAUSUC010000009">
    <property type="protein sequence ID" value="MDQ0214659.1"/>
    <property type="molecule type" value="Genomic_DNA"/>
</dbReference>
<keyword evidence="1" id="KW-0812">Transmembrane</keyword>
<dbReference type="AlphaFoldDB" id="A0AAJ1T2E4"/>
<name>A0AAJ1T2E4_9BACI</name>
<evidence type="ECO:0000313" key="2">
    <source>
        <dbReference type="EMBL" id="MDQ0214659.1"/>
    </source>
</evidence>
<dbReference type="InterPro" id="IPR031306">
    <property type="entry name" value="CcdC"/>
</dbReference>
<organism evidence="2 3">
    <name type="scientific">Oikeobacillus pervagus</name>
    <dbReference type="NCBI Taxonomy" id="1325931"/>
    <lineage>
        <taxon>Bacteria</taxon>
        <taxon>Bacillati</taxon>
        <taxon>Bacillota</taxon>
        <taxon>Bacilli</taxon>
        <taxon>Bacillales</taxon>
        <taxon>Bacillaceae</taxon>
        <taxon>Oikeobacillus</taxon>
    </lineage>
</organism>
<dbReference type="PANTHER" id="PTHR39164">
    <property type="entry name" value="PROTEIN CCDC"/>
    <property type="match status" value="1"/>
</dbReference>